<gene>
    <name evidence="3" type="ORF">CYCCA115_LOCUS17623</name>
</gene>
<accession>A0AAD2G0V9</accession>
<protein>
    <submittedName>
        <fullName evidence="3">Uncharacterized protein</fullName>
    </submittedName>
</protein>
<dbReference type="Proteomes" id="UP001295423">
    <property type="component" value="Unassembled WGS sequence"/>
</dbReference>
<evidence type="ECO:0000313" key="3">
    <source>
        <dbReference type="EMBL" id="CAJ1959202.1"/>
    </source>
</evidence>
<name>A0AAD2G0V9_9STRA</name>
<reference evidence="3" key="1">
    <citation type="submission" date="2023-08" db="EMBL/GenBank/DDBJ databases">
        <authorList>
            <person name="Audoor S."/>
            <person name="Bilcke G."/>
        </authorList>
    </citation>
    <scope>NUCLEOTIDE SEQUENCE</scope>
</reference>
<sequence>MKNTPQIVITILCFITVVFIPLIVLITWPKDSSGGWQVGQTGDDEWQVEHVGGMGFDKMNSNVYLTSSATSGGNATTARCLIRMLSFSAETGFASVNHRVFPRSSTWPDDYTCPGDPRCILRRHLQEDFQQVDETSYPYTCSNIYIENDKAVILGRLSHESAESTPHGGLVMVMKLDSNKIGGTETQEFRLREEPLVAALDGEDILYLTSHSHSTPRSINLFRYFHSEGTWKFDWRTNHVVSGHGEGTYIASLNVILGGQYLILSGSNAQDHDHSSGHFGVYDARDGSIVEDVHGSSSVLQEPNAQKHDIECVCVDEQQSDESVAILYRASTVSLNGKTFSIVNKLRLEKDIESQQLRQSHIWTEEIMHASMEKCQVANEALILAGYAHSHSTGAALTISKHSTLNGGILWTTKQSTDVRLALADIVMDNQNNVLVYGQVSKDDDRSDNVVLQALDGSTGKVLAQSNSPPMVATQRGSASSPRGRSWDIVSREELISNYQFPMTILIVGLIVSILLVLCMAASYRESAKEQERKTFQKRIMNVFSYLKPFEATEVDLQQSPTGGFNGTYTDELVNKESETEKVSVLQDSASKPLSARL</sequence>
<feature type="region of interest" description="Disordered" evidence="1">
    <location>
        <begin position="464"/>
        <end position="485"/>
    </location>
</feature>
<evidence type="ECO:0000256" key="2">
    <source>
        <dbReference type="SAM" id="Phobius"/>
    </source>
</evidence>
<keyword evidence="2" id="KW-0812">Transmembrane</keyword>
<evidence type="ECO:0000256" key="1">
    <source>
        <dbReference type="SAM" id="MobiDB-lite"/>
    </source>
</evidence>
<dbReference type="EMBL" id="CAKOGP040001981">
    <property type="protein sequence ID" value="CAJ1959202.1"/>
    <property type="molecule type" value="Genomic_DNA"/>
</dbReference>
<organism evidence="3 4">
    <name type="scientific">Cylindrotheca closterium</name>
    <dbReference type="NCBI Taxonomy" id="2856"/>
    <lineage>
        <taxon>Eukaryota</taxon>
        <taxon>Sar</taxon>
        <taxon>Stramenopiles</taxon>
        <taxon>Ochrophyta</taxon>
        <taxon>Bacillariophyta</taxon>
        <taxon>Bacillariophyceae</taxon>
        <taxon>Bacillariophycidae</taxon>
        <taxon>Bacillariales</taxon>
        <taxon>Bacillariaceae</taxon>
        <taxon>Cylindrotheca</taxon>
    </lineage>
</organism>
<keyword evidence="2" id="KW-0472">Membrane</keyword>
<feature type="region of interest" description="Disordered" evidence="1">
    <location>
        <begin position="579"/>
        <end position="598"/>
    </location>
</feature>
<feature type="compositionally biased region" description="Polar residues" evidence="1">
    <location>
        <begin position="464"/>
        <end position="483"/>
    </location>
</feature>
<evidence type="ECO:0000313" key="4">
    <source>
        <dbReference type="Proteomes" id="UP001295423"/>
    </source>
</evidence>
<keyword evidence="4" id="KW-1185">Reference proteome</keyword>
<comment type="caution">
    <text evidence="3">The sequence shown here is derived from an EMBL/GenBank/DDBJ whole genome shotgun (WGS) entry which is preliminary data.</text>
</comment>
<feature type="transmembrane region" description="Helical" evidence="2">
    <location>
        <begin position="7"/>
        <end position="28"/>
    </location>
</feature>
<keyword evidence="2" id="KW-1133">Transmembrane helix</keyword>
<feature type="transmembrane region" description="Helical" evidence="2">
    <location>
        <begin position="501"/>
        <end position="524"/>
    </location>
</feature>
<dbReference type="AlphaFoldDB" id="A0AAD2G0V9"/>
<proteinExistence type="predicted"/>